<dbReference type="InterPro" id="IPR036890">
    <property type="entry name" value="HATPase_C_sf"/>
</dbReference>
<comment type="catalytic activity">
    <reaction evidence="1">
        <text>ATP + protein L-histidine = ADP + protein N-phospho-L-histidine.</text>
        <dbReference type="EC" id="2.7.13.3"/>
    </reaction>
</comment>
<proteinExistence type="predicted"/>
<protein>
    <recommendedName>
        <fullName evidence="2">histidine kinase</fullName>
        <ecNumber evidence="2">2.7.13.3</ecNumber>
    </recommendedName>
</protein>
<dbReference type="EC" id="2.7.13.3" evidence="2"/>
<evidence type="ECO:0000256" key="5">
    <source>
        <dbReference type="ARBA" id="ARBA00023012"/>
    </source>
</evidence>
<sequence>MTSLSSKQIVLEDILITHRLLGPVSRLPNFQAENAALHSLARQMVDQPATMLRQLVQMALKLCHAGTAGVSLLETTETGEVIFRWTCLAGGLAAYEQGSTPCHFSPCGTCIDRGAPQLYSYPEQYFTYFQQAKPTIVEGLVIPLLAQGQPLGTIWIVSHDEHCHFDAEDVRVMTSLADFTAAALCNSQARYIAEAAAAQEQAARSEAEMANRTKDDFLSTVSHELRTPMTNIKMAIQMLKVAKHAEQRDRYMQILSKECDREIELINDLLDFQRLEAGAVSVELESLRLQDWLPSILEPFQERAKERQQNLQLDIPADLPPLLSMENGLERIVAELLNNACKYTPMGGEIVVSARAIALASRFEKSDQIELTIQNSGCEIPEPALAHIFEKFYRVPSHGPWKQGGTGLGLALVEKLVELLKGQIKVESQATQVVFRVTLPGQELGEMN</sequence>
<dbReference type="RefSeq" id="WP_190439676.1">
    <property type="nucleotide sequence ID" value="NZ_JAMPKM010000003.1"/>
</dbReference>
<dbReference type="InterPro" id="IPR036097">
    <property type="entry name" value="HisK_dim/P_sf"/>
</dbReference>
<dbReference type="PANTHER" id="PTHR43547">
    <property type="entry name" value="TWO-COMPONENT HISTIDINE KINASE"/>
    <property type="match status" value="1"/>
</dbReference>
<dbReference type="Gene3D" id="1.10.287.130">
    <property type="match status" value="1"/>
</dbReference>
<dbReference type="Pfam" id="PF02518">
    <property type="entry name" value="HATPase_c"/>
    <property type="match status" value="1"/>
</dbReference>
<dbReference type="Gene3D" id="3.30.565.10">
    <property type="entry name" value="Histidine kinase-like ATPase, C-terminal domain"/>
    <property type="match status" value="1"/>
</dbReference>
<dbReference type="SUPFAM" id="SSF55874">
    <property type="entry name" value="ATPase domain of HSP90 chaperone/DNA topoisomerase II/histidine kinase"/>
    <property type="match status" value="1"/>
</dbReference>
<dbReference type="EMBL" id="JAMPKM010000003">
    <property type="protein sequence ID" value="MEP0817094.1"/>
    <property type="molecule type" value="Genomic_DNA"/>
</dbReference>
<dbReference type="PROSITE" id="PS50109">
    <property type="entry name" value="HIS_KIN"/>
    <property type="match status" value="1"/>
</dbReference>
<evidence type="ECO:0000256" key="4">
    <source>
        <dbReference type="ARBA" id="ARBA00022777"/>
    </source>
</evidence>
<dbReference type="SUPFAM" id="SSF47384">
    <property type="entry name" value="Homodimeric domain of signal transducing histidine kinase"/>
    <property type="match status" value="1"/>
</dbReference>
<keyword evidence="3" id="KW-0597">Phosphoprotein</keyword>
<evidence type="ECO:0000259" key="7">
    <source>
        <dbReference type="PROSITE" id="PS50109"/>
    </source>
</evidence>
<reference evidence="8 9" key="1">
    <citation type="submission" date="2022-04" db="EMBL/GenBank/DDBJ databases">
        <title>Positive selection, recombination, and allopatry shape intraspecific diversity of widespread and dominant cyanobacteria.</title>
        <authorList>
            <person name="Wei J."/>
            <person name="Shu W."/>
            <person name="Hu C."/>
        </authorList>
    </citation>
    <scope>NUCLEOTIDE SEQUENCE [LARGE SCALE GENOMIC DNA]</scope>
    <source>
        <strain evidence="8 9">GB2-A4</strain>
    </source>
</reference>
<feature type="domain" description="Histidine kinase" evidence="7">
    <location>
        <begin position="220"/>
        <end position="443"/>
    </location>
</feature>
<feature type="coiled-coil region" evidence="6">
    <location>
        <begin position="188"/>
        <end position="215"/>
    </location>
</feature>
<gene>
    <name evidence="8" type="ORF">NC998_08285</name>
</gene>
<evidence type="ECO:0000256" key="3">
    <source>
        <dbReference type="ARBA" id="ARBA00022553"/>
    </source>
</evidence>
<dbReference type="InterPro" id="IPR005467">
    <property type="entry name" value="His_kinase_dom"/>
</dbReference>
<evidence type="ECO:0000256" key="2">
    <source>
        <dbReference type="ARBA" id="ARBA00012438"/>
    </source>
</evidence>
<dbReference type="CDD" id="cd00082">
    <property type="entry name" value="HisKA"/>
    <property type="match status" value="1"/>
</dbReference>
<keyword evidence="4 8" id="KW-0418">Kinase</keyword>
<dbReference type="SMART" id="SM00065">
    <property type="entry name" value="GAF"/>
    <property type="match status" value="1"/>
</dbReference>
<evidence type="ECO:0000313" key="9">
    <source>
        <dbReference type="Proteomes" id="UP001464891"/>
    </source>
</evidence>
<dbReference type="Pfam" id="PF13185">
    <property type="entry name" value="GAF_2"/>
    <property type="match status" value="1"/>
</dbReference>
<dbReference type="PANTHER" id="PTHR43547:SF2">
    <property type="entry name" value="HYBRID SIGNAL TRANSDUCTION HISTIDINE KINASE C"/>
    <property type="match status" value="1"/>
</dbReference>
<evidence type="ECO:0000256" key="1">
    <source>
        <dbReference type="ARBA" id="ARBA00000085"/>
    </source>
</evidence>
<dbReference type="Pfam" id="PF00512">
    <property type="entry name" value="HisKA"/>
    <property type="match status" value="1"/>
</dbReference>
<dbReference type="SMART" id="SM00388">
    <property type="entry name" value="HisKA"/>
    <property type="match status" value="1"/>
</dbReference>
<dbReference type="InterPro" id="IPR029016">
    <property type="entry name" value="GAF-like_dom_sf"/>
</dbReference>
<dbReference type="InterPro" id="IPR003018">
    <property type="entry name" value="GAF"/>
</dbReference>
<keyword evidence="9" id="KW-1185">Reference proteome</keyword>
<dbReference type="SMART" id="SM00387">
    <property type="entry name" value="HATPase_c"/>
    <property type="match status" value="1"/>
</dbReference>
<dbReference type="Proteomes" id="UP001464891">
    <property type="component" value="Unassembled WGS sequence"/>
</dbReference>
<dbReference type="InterPro" id="IPR004358">
    <property type="entry name" value="Sig_transdc_His_kin-like_C"/>
</dbReference>
<dbReference type="CDD" id="cd00075">
    <property type="entry name" value="HATPase"/>
    <property type="match status" value="1"/>
</dbReference>
<evidence type="ECO:0000256" key="6">
    <source>
        <dbReference type="SAM" id="Coils"/>
    </source>
</evidence>
<name>A0ABV0J5P6_9CYAN</name>
<dbReference type="GO" id="GO:0016301">
    <property type="term" value="F:kinase activity"/>
    <property type="evidence" value="ECO:0007669"/>
    <property type="project" value="UniProtKB-KW"/>
</dbReference>
<evidence type="ECO:0000313" key="8">
    <source>
        <dbReference type="EMBL" id="MEP0817094.1"/>
    </source>
</evidence>
<dbReference type="InterPro" id="IPR003661">
    <property type="entry name" value="HisK_dim/P_dom"/>
</dbReference>
<organism evidence="8 9">
    <name type="scientific">Trichocoleus desertorum GB2-A4</name>
    <dbReference type="NCBI Taxonomy" id="2933944"/>
    <lineage>
        <taxon>Bacteria</taxon>
        <taxon>Bacillati</taxon>
        <taxon>Cyanobacteriota</taxon>
        <taxon>Cyanophyceae</taxon>
        <taxon>Leptolyngbyales</taxon>
        <taxon>Trichocoleusaceae</taxon>
        <taxon>Trichocoleus</taxon>
    </lineage>
</organism>
<accession>A0ABV0J5P6</accession>
<keyword evidence="6" id="KW-0175">Coiled coil</keyword>
<dbReference type="SUPFAM" id="SSF55781">
    <property type="entry name" value="GAF domain-like"/>
    <property type="match status" value="1"/>
</dbReference>
<dbReference type="InterPro" id="IPR003594">
    <property type="entry name" value="HATPase_dom"/>
</dbReference>
<keyword evidence="5" id="KW-0902">Two-component regulatory system</keyword>
<dbReference type="PRINTS" id="PR00344">
    <property type="entry name" value="BCTRLSENSOR"/>
</dbReference>
<keyword evidence="4 8" id="KW-0808">Transferase</keyword>
<dbReference type="Gene3D" id="3.30.450.40">
    <property type="match status" value="1"/>
</dbReference>
<comment type="caution">
    <text evidence="8">The sequence shown here is derived from an EMBL/GenBank/DDBJ whole genome shotgun (WGS) entry which is preliminary data.</text>
</comment>